<accession>A0A183T3F7</accession>
<dbReference type="SUPFAM" id="SSF75001">
    <property type="entry name" value="Dipeptidyl peptidase I (cathepsin C), exclusion domain"/>
    <property type="match status" value="1"/>
</dbReference>
<dbReference type="Gene3D" id="3.90.70.10">
    <property type="entry name" value="Cysteine proteinases"/>
    <property type="match status" value="1"/>
</dbReference>
<protein>
    <submittedName>
        <fullName evidence="9">Pept_C1 domain-containing protein</fullName>
    </submittedName>
</protein>
<comment type="similarity">
    <text evidence="1">Belongs to the peptidase C1 family.</text>
</comment>
<dbReference type="OrthoDB" id="3789175at2759"/>
<evidence type="ECO:0000256" key="2">
    <source>
        <dbReference type="ARBA" id="ARBA00022670"/>
    </source>
</evidence>
<reference evidence="7 8" key="2">
    <citation type="submission" date="2018-11" db="EMBL/GenBank/DDBJ databases">
        <authorList>
            <consortium name="Pathogen Informatics"/>
        </authorList>
    </citation>
    <scope>NUCLEOTIDE SEQUENCE [LARGE SCALE GENOMIC DNA]</scope>
    <source>
        <strain evidence="7 8">NST_G2</strain>
    </source>
</reference>
<dbReference type="Pfam" id="PF00112">
    <property type="entry name" value="Peptidase_C1"/>
    <property type="match status" value="1"/>
</dbReference>
<dbReference type="SUPFAM" id="SSF54001">
    <property type="entry name" value="Cysteine proteinases"/>
    <property type="match status" value="1"/>
</dbReference>
<feature type="signal peptide" evidence="5">
    <location>
        <begin position="1"/>
        <end position="27"/>
    </location>
</feature>
<proteinExistence type="inferred from homology"/>
<reference evidence="9" key="1">
    <citation type="submission" date="2016-06" db="UniProtKB">
        <authorList>
            <consortium name="WormBaseParasite"/>
        </authorList>
    </citation>
    <scope>IDENTIFICATION</scope>
</reference>
<evidence type="ECO:0000256" key="1">
    <source>
        <dbReference type="ARBA" id="ARBA00008455"/>
    </source>
</evidence>
<keyword evidence="2" id="KW-0645">Protease</keyword>
<dbReference type="WBParaSite" id="SSLN_0001142801-mRNA-1">
    <property type="protein sequence ID" value="SSLN_0001142801-mRNA-1"/>
    <property type="gene ID" value="SSLN_0001142801"/>
</dbReference>
<dbReference type="SMART" id="SM00645">
    <property type="entry name" value="Pept_C1"/>
    <property type="match status" value="1"/>
</dbReference>
<evidence type="ECO:0000313" key="7">
    <source>
        <dbReference type="EMBL" id="VDL97390.1"/>
    </source>
</evidence>
<dbReference type="InterPro" id="IPR036496">
    <property type="entry name" value="CathepsinC_exc_dom_sf"/>
</dbReference>
<evidence type="ECO:0000313" key="9">
    <source>
        <dbReference type="WBParaSite" id="SSLN_0001142801-mRNA-1"/>
    </source>
</evidence>
<organism evidence="9">
    <name type="scientific">Schistocephalus solidus</name>
    <name type="common">Tapeworm</name>
    <dbReference type="NCBI Taxonomy" id="70667"/>
    <lineage>
        <taxon>Eukaryota</taxon>
        <taxon>Metazoa</taxon>
        <taxon>Spiralia</taxon>
        <taxon>Lophotrochozoa</taxon>
        <taxon>Platyhelminthes</taxon>
        <taxon>Cestoda</taxon>
        <taxon>Eucestoda</taxon>
        <taxon>Diphyllobothriidea</taxon>
        <taxon>Diphyllobothriidae</taxon>
        <taxon>Schistocephalus</taxon>
    </lineage>
</organism>
<keyword evidence="4" id="KW-0788">Thiol protease</keyword>
<dbReference type="InterPro" id="IPR013128">
    <property type="entry name" value="Peptidase_C1A"/>
</dbReference>
<gene>
    <name evidence="7" type="ORF">SSLN_LOCUS11005</name>
</gene>
<keyword evidence="3" id="KW-0378">Hydrolase</keyword>
<sequence length="417" mass="46418">MSDLDCGSTMLSLPILILPFLLGTCLGDTPANCTYEDARGLWTITLKQCFDRCSGTCRLQTSLTVGFEANIANRKWLFMFAFDKQTGESICDKTLTGYSHNVVGKQLWQFEAVKKSISDNFLGFSYAPQPLGKPLQTHSSLQSLTSAINQGKYSWTATVYPDQLKLSHENLVRRMGGRNSRLPRNEMCKENQPRWDFDAGQADSKSNSMQAFPCPLINPCRSSFSRPRAAPSSSYLRSLVADLPEEFDWRSPPDGSRSPVTPVRDQGNCGSCYAFASTAALEARISLMTKGAYQPILSPQDVLDCSYYSEGCEGGFPYLIAGKYASDFGFTTEDEVPYRQAQEKCRTPTNASRHFSADYHYVGGYYGACNAELMQLELVRNGPFPVGFEVYSDFMAYKSGIYHHTGHQLAEWLLACV</sequence>
<dbReference type="STRING" id="70667.A0A183T3F7"/>
<name>A0A183T3F7_SCHSO</name>
<dbReference type="PROSITE" id="PS00139">
    <property type="entry name" value="THIOL_PROTEASE_CYS"/>
    <property type="match status" value="1"/>
</dbReference>
<feature type="domain" description="Peptidase C1A papain C-terminal" evidence="6">
    <location>
        <begin position="243"/>
        <end position="417"/>
    </location>
</feature>
<evidence type="ECO:0000256" key="3">
    <source>
        <dbReference type="ARBA" id="ARBA00022801"/>
    </source>
</evidence>
<dbReference type="GO" id="GO:0006508">
    <property type="term" value="P:proteolysis"/>
    <property type="evidence" value="ECO:0007669"/>
    <property type="project" value="UniProtKB-KW"/>
</dbReference>
<keyword evidence="8" id="KW-1185">Reference proteome</keyword>
<dbReference type="GO" id="GO:0008234">
    <property type="term" value="F:cysteine-type peptidase activity"/>
    <property type="evidence" value="ECO:0007669"/>
    <property type="project" value="UniProtKB-KW"/>
</dbReference>
<dbReference type="Proteomes" id="UP000275846">
    <property type="component" value="Unassembled WGS sequence"/>
</dbReference>
<dbReference type="AlphaFoldDB" id="A0A183T3F7"/>
<feature type="chain" id="PRO_5043141395" evidence="5">
    <location>
        <begin position="28"/>
        <end position="417"/>
    </location>
</feature>
<evidence type="ECO:0000256" key="4">
    <source>
        <dbReference type="ARBA" id="ARBA00022807"/>
    </source>
</evidence>
<evidence type="ECO:0000259" key="6">
    <source>
        <dbReference type="SMART" id="SM00645"/>
    </source>
</evidence>
<dbReference type="InterPro" id="IPR038765">
    <property type="entry name" value="Papain-like_cys_pep_sf"/>
</dbReference>
<dbReference type="PANTHER" id="PTHR12411">
    <property type="entry name" value="CYSTEINE PROTEASE FAMILY C1-RELATED"/>
    <property type="match status" value="1"/>
</dbReference>
<dbReference type="InterPro" id="IPR000668">
    <property type="entry name" value="Peptidase_C1A_C"/>
</dbReference>
<evidence type="ECO:0000256" key="5">
    <source>
        <dbReference type="SAM" id="SignalP"/>
    </source>
</evidence>
<keyword evidence="5" id="KW-0732">Signal</keyword>
<dbReference type="InterPro" id="IPR000169">
    <property type="entry name" value="Pept_cys_AS"/>
</dbReference>
<dbReference type="EMBL" id="UYSU01036232">
    <property type="protein sequence ID" value="VDL97390.1"/>
    <property type="molecule type" value="Genomic_DNA"/>
</dbReference>
<evidence type="ECO:0000313" key="8">
    <source>
        <dbReference type="Proteomes" id="UP000275846"/>
    </source>
</evidence>